<dbReference type="Pfam" id="PF00144">
    <property type="entry name" value="Beta-lactamase"/>
    <property type="match status" value="1"/>
</dbReference>
<dbReference type="PANTHER" id="PTHR46825:SF9">
    <property type="entry name" value="BETA-LACTAMASE-RELATED DOMAIN-CONTAINING PROTEIN"/>
    <property type="match status" value="1"/>
</dbReference>
<comment type="caution">
    <text evidence="2">The sequence shown here is derived from an EMBL/GenBank/DDBJ whole genome shotgun (WGS) entry which is preliminary data.</text>
</comment>
<dbReference type="SUPFAM" id="SSF56601">
    <property type="entry name" value="beta-lactamase/transpeptidase-like"/>
    <property type="match status" value="1"/>
</dbReference>
<dbReference type="InterPro" id="IPR001466">
    <property type="entry name" value="Beta-lactam-related"/>
</dbReference>
<protein>
    <submittedName>
        <fullName evidence="2">Beta-lactamase</fullName>
    </submittedName>
</protein>
<dbReference type="Proteomes" id="UP000037716">
    <property type="component" value="Unassembled WGS sequence"/>
</dbReference>
<dbReference type="Gene3D" id="3.40.710.10">
    <property type="entry name" value="DD-peptidase/beta-lactamase superfamily"/>
    <property type="match status" value="1"/>
</dbReference>
<organism evidence="2 3">
    <name type="scientific">Polaribacter dokdonensis DSW-5</name>
    <dbReference type="NCBI Taxonomy" id="1300348"/>
    <lineage>
        <taxon>Bacteria</taxon>
        <taxon>Pseudomonadati</taxon>
        <taxon>Bacteroidota</taxon>
        <taxon>Flavobacteriia</taxon>
        <taxon>Flavobacteriales</taxon>
        <taxon>Flavobacteriaceae</taxon>
    </lineage>
</organism>
<evidence type="ECO:0000313" key="3">
    <source>
        <dbReference type="Proteomes" id="UP000037716"/>
    </source>
</evidence>
<dbReference type="PANTHER" id="PTHR46825">
    <property type="entry name" value="D-ALANYL-D-ALANINE-CARBOXYPEPTIDASE/ENDOPEPTIDASE AMPH"/>
    <property type="match status" value="1"/>
</dbReference>
<dbReference type="InterPro" id="IPR050491">
    <property type="entry name" value="AmpC-like"/>
</dbReference>
<dbReference type="InterPro" id="IPR012338">
    <property type="entry name" value="Beta-lactam/transpept-like"/>
</dbReference>
<reference evidence="2 3" key="1">
    <citation type="submission" date="2015-07" db="EMBL/GenBank/DDBJ databases">
        <title>Genome of Polaribacter dokdonenesis DSW-5, isolated from seawater off Dokdo in Korea.</title>
        <authorList>
            <person name="Yoon K."/>
            <person name="Song J.Y."/>
            <person name="Kim J.F."/>
        </authorList>
    </citation>
    <scope>NUCLEOTIDE SEQUENCE [LARGE SCALE GENOMIC DNA]</scope>
    <source>
        <strain evidence="2 3">DSW-5</strain>
    </source>
</reference>
<name>A0A0N0CGD5_9FLAO</name>
<evidence type="ECO:0000313" key="2">
    <source>
        <dbReference type="EMBL" id="KOY53147.1"/>
    </source>
</evidence>
<evidence type="ECO:0000259" key="1">
    <source>
        <dbReference type="Pfam" id="PF00144"/>
    </source>
</evidence>
<gene>
    <name evidence="2" type="ORF">I602_2707</name>
</gene>
<dbReference type="STRING" id="1300348.I602_2707"/>
<feature type="domain" description="Beta-lactamase-related" evidence="1">
    <location>
        <begin position="1"/>
        <end position="88"/>
    </location>
</feature>
<dbReference type="EMBL" id="LGBR01000001">
    <property type="protein sequence ID" value="KOY53147.1"/>
    <property type="molecule type" value="Genomic_DNA"/>
</dbReference>
<dbReference type="PATRIC" id="fig|1300348.6.peg.2709"/>
<sequence>MVAKNEKAIYDNAFGKSNLELNTPMQLNTVFQIGLITKQFTAVSILMLAEQGKLNIKDNIEKYFPEYASNWKDITIYHLLNHTLRIKNSTPVGGKGFVSRTDMTSTELIAYFKIKNIFLWF</sequence>
<accession>A0A0N0CGD5</accession>
<dbReference type="AlphaFoldDB" id="A0A0N0CGD5"/>
<proteinExistence type="predicted"/>